<proteinExistence type="predicted"/>
<dbReference type="Proteomes" id="UP001372834">
    <property type="component" value="Unassembled WGS sequence"/>
</dbReference>
<gene>
    <name evidence="1" type="ORF">RUM43_006946</name>
</gene>
<dbReference type="AlphaFoldDB" id="A0AAN8P172"/>
<evidence type="ECO:0000313" key="2">
    <source>
        <dbReference type="Proteomes" id="UP001372834"/>
    </source>
</evidence>
<comment type="caution">
    <text evidence="1">The sequence shown here is derived from an EMBL/GenBank/DDBJ whole genome shotgun (WGS) entry which is preliminary data.</text>
</comment>
<protein>
    <submittedName>
        <fullName evidence="1">Uncharacterized protein</fullName>
    </submittedName>
</protein>
<sequence length="65" mass="7135">MESIPEGGRDFGKVTGERRLASGLKPCKITFNLNLHMEGGVGQKKINRSQMTDATLMNRSLGDEI</sequence>
<name>A0AAN8P172_POLSC</name>
<dbReference type="EMBL" id="JAWJWE010000003">
    <property type="protein sequence ID" value="KAK6638679.1"/>
    <property type="molecule type" value="Genomic_DNA"/>
</dbReference>
<accession>A0AAN8P172</accession>
<organism evidence="1 2">
    <name type="scientific">Polyplax serrata</name>
    <name type="common">Common mouse louse</name>
    <dbReference type="NCBI Taxonomy" id="468196"/>
    <lineage>
        <taxon>Eukaryota</taxon>
        <taxon>Metazoa</taxon>
        <taxon>Ecdysozoa</taxon>
        <taxon>Arthropoda</taxon>
        <taxon>Hexapoda</taxon>
        <taxon>Insecta</taxon>
        <taxon>Pterygota</taxon>
        <taxon>Neoptera</taxon>
        <taxon>Paraneoptera</taxon>
        <taxon>Psocodea</taxon>
        <taxon>Troctomorpha</taxon>
        <taxon>Phthiraptera</taxon>
        <taxon>Anoplura</taxon>
        <taxon>Polyplacidae</taxon>
        <taxon>Polyplax</taxon>
    </lineage>
</organism>
<reference evidence="1 2" key="1">
    <citation type="submission" date="2023-10" db="EMBL/GenBank/DDBJ databases">
        <title>Genomes of two closely related lineages of the louse Polyplax serrata with different host specificities.</title>
        <authorList>
            <person name="Martinu J."/>
            <person name="Tarabai H."/>
            <person name="Stefka J."/>
            <person name="Hypsa V."/>
        </authorList>
    </citation>
    <scope>NUCLEOTIDE SEQUENCE [LARGE SCALE GENOMIC DNA]</scope>
    <source>
        <strain evidence="1">HR10_N</strain>
    </source>
</reference>
<evidence type="ECO:0000313" key="1">
    <source>
        <dbReference type="EMBL" id="KAK6638679.1"/>
    </source>
</evidence>